<proteinExistence type="predicted"/>
<evidence type="ECO:0000313" key="2">
    <source>
        <dbReference type="EMBL" id="EMI51933.1"/>
    </source>
</evidence>
<dbReference type="InterPro" id="IPR011474">
    <property type="entry name" value="DUF1580"/>
</dbReference>
<dbReference type="AlphaFoldDB" id="M5U7K2"/>
<accession>M5U7K2</accession>
<sequence length="96" mass="10843">MQLDNDPSIKLSVACREYKQMTGDTIHVSSMHRWATRGLKGIRLRTEYAGGQRRTKRRWLQEFFDEVTAVANGSSAPRDPSCTETSVERELDAAGI</sequence>
<reference evidence="2 3" key="1">
    <citation type="journal article" date="2013" name="Mar. Genomics">
        <title>Expression of sulfatases in Rhodopirellula baltica and the diversity of sulfatases in the genus Rhodopirellula.</title>
        <authorList>
            <person name="Wegner C.E."/>
            <person name="Richter-Heitmann T."/>
            <person name="Klindworth A."/>
            <person name="Klockow C."/>
            <person name="Richter M."/>
            <person name="Achstetter T."/>
            <person name="Glockner F.O."/>
            <person name="Harder J."/>
        </authorList>
    </citation>
    <scope>NUCLEOTIDE SEQUENCE [LARGE SCALE GENOMIC DNA]</scope>
    <source>
        <strain evidence="2 3">SM41</strain>
    </source>
</reference>
<feature type="compositionally biased region" description="Basic and acidic residues" evidence="1">
    <location>
        <begin position="86"/>
        <end position="96"/>
    </location>
</feature>
<organism evidence="2 3">
    <name type="scientific">Rhodopirellula sallentina SM41</name>
    <dbReference type="NCBI Taxonomy" id="1263870"/>
    <lineage>
        <taxon>Bacteria</taxon>
        <taxon>Pseudomonadati</taxon>
        <taxon>Planctomycetota</taxon>
        <taxon>Planctomycetia</taxon>
        <taxon>Pirellulales</taxon>
        <taxon>Pirellulaceae</taxon>
        <taxon>Rhodopirellula</taxon>
    </lineage>
</organism>
<dbReference type="Pfam" id="PF07618">
    <property type="entry name" value="DUF1580"/>
    <property type="match status" value="1"/>
</dbReference>
<dbReference type="RefSeq" id="WP_008688927.1">
    <property type="nucleotide sequence ID" value="NZ_ANOH01000465.1"/>
</dbReference>
<protein>
    <submittedName>
        <fullName evidence="2">Uncharacterized protein</fullName>
    </submittedName>
</protein>
<dbReference type="PATRIC" id="fig|1263870.3.peg.7032"/>
<comment type="caution">
    <text evidence="2">The sequence shown here is derived from an EMBL/GenBank/DDBJ whole genome shotgun (WGS) entry which is preliminary data.</text>
</comment>
<dbReference type="EMBL" id="ANOH01000465">
    <property type="protein sequence ID" value="EMI51933.1"/>
    <property type="molecule type" value="Genomic_DNA"/>
</dbReference>
<gene>
    <name evidence="2" type="ORF">RSSM_06629</name>
</gene>
<evidence type="ECO:0000256" key="1">
    <source>
        <dbReference type="SAM" id="MobiDB-lite"/>
    </source>
</evidence>
<dbReference type="OrthoDB" id="290434at2"/>
<dbReference type="Proteomes" id="UP000011885">
    <property type="component" value="Unassembled WGS sequence"/>
</dbReference>
<feature type="region of interest" description="Disordered" evidence="1">
    <location>
        <begin position="71"/>
        <end position="96"/>
    </location>
</feature>
<name>M5U7K2_9BACT</name>
<keyword evidence="3" id="KW-1185">Reference proteome</keyword>
<evidence type="ECO:0000313" key="3">
    <source>
        <dbReference type="Proteomes" id="UP000011885"/>
    </source>
</evidence>